<dbReference type="EMBL" id="VSRR010003875">
    <property type="protein sequence ID" value="MPC37762.1"/>
    <property type="molecule type" value="Genomic_DNA"/>
</dbReference>
<dbReference type="AlphaFoldDB" id="A0A5B7EU08"/>
<comment type="caution">
    <text evidence="1">The sequence shown here is derived from an EMBL/GenBank/DDBJ whole genome shotgun (WGS) entry which is preliminary data.</text>
</comment>
<sequence length="84" mass="9542">MTTAGNIKINHNIDVSLLPPSFRALEQHVRRANYQMALWRRSHVAIFDPPSPTDGQDLEGDDLDSEFEDDVDELTLCSESEEEL</sequence>
<evidence type="ECO:0000313" key="1">
    <source>
        <dbReference type="EMBL" id="MPC37762.1"/>
    </source>
</evidence>
<evidence type="ECO:0000313" key="2">
    <source>
        <dbReference type="Proteomes" id="UP000324222"/>
    </source>
</evidence>
<accession>A0A5B7EU08</accession>
<reference evidence="1 2" key="1">
    <citation type="submission" date="2019-05" db="EMBL/GenBank/DDBJ databases">
        <title>Another draft genome of Portunus trituberculatus and its Hox gene families provides insights of decapod evolution.</title>
        <authorList>
            <person name="Jeong J.-H."/>
            <person name="Song I."/>
            <person name="Kim S."/>
            <person name="Choi T."/>
            <person name="Kim D."/>
            <person name="Ryu S."/>
            <person name="Kim W."/>
        </authorList>
    </citation>
    <scope>NUCLEOTIDE SEQUENCE [LARGE SCALE GENOMIC DNA]</scope>
    <source>
        <tissue evidence="1">Muscle</tissue>
    </source>
</reference>
<organism evidence="1 2">
    <name type="scientific">Portunus trituberculatus</name>
    <name type="common">Swimming crab</name>
    <name type="synonym">Neptunus trituberculatus</name>
    <dbReference type="NCBI Taxonomy" id="210409"/>
    <lineage>
        <taxon>Eukaryota</taxon>
        <taxon>Metazoa</taxon>
        <taxon>Ecdysozoa</taxon>
        <taxon>Arthropoda</taxon>
        <taxon>Crustacea</taxon>
        <taxon>Multicrustacea</taxon>
        <taxon>Malacostraca</taxon>
        <taxon>Eumalacostraca</taxon>
        <taxon>Eucarida</taxon>
        <taxon>Decapoda</taxon>
        <taxon>Pleocyemata</taxon>
        <taxon>Brachyura</taxon>
        <taxon>Eubrachyura</taxon>
        <taxon>Portunoidea</taxon>
        <taxon>Portunidae</taxon>
        <taxon>Portuninae</taxon>
        <taxon>Portunus</taxon>
    </lineage>
</organism>
<gene>
    <name evidence="1" type="ORF">E2C01_031251</name>
</gene>
<dbReference type="Proteomes" id="UP000324222">
    <property type="component" value="Unassembled WGS sequence"/>
</dbReference>
<name>A0A5B7EU08_PORTR</name>
<keyword evidence="2" id="KW-1185">Reference proteome</keyword>
<protein>
    <submittedName>
        <fullName evidence="1">Uncharacterized protein</fullName>
    </submittedName>
</protein>
<proteinExistence type="predicted"/>